<evidence type="ECO:0000259" key="7">
    <source>
        <dbReference type="SMART" id="SM00563"/>
    </source>
</evidence>
<comment type="pathway">
    <text evidence="1">Lipid metabolism.</text>
</comment>
<name>A0A918TUP8_9RHOB</name>
<evidence type="ECO:0000256" key="2">
    <source>
        <dbReference type="ARBA" id="ARBA00022516"/>
    </source>
</evidence>
<gene>
    <name evidence="8" type="ORF">GCM10007315_28720</name>
</gene>
<evidence type="ECO:0000256" key="5">
    <source>
        <dbReference type="ARBA" id="ARBA00023315"/>
    </source>
</evidence>
<comment type="caution">
    <text evidence="8">The sequence shown here is derived from an EMBL/GenBank/DDBJ whole genome shotgun (WGS) entry which is preliminary data.</text>
</comment>
<feature type="domain" description="Phospholipid/glycerol acyltransferase" evidence="7">
    <location>
        <begin position="89"/>
        <end position="200"/>
    </location>
</feature>
<reference evidence="8" key="2">
    <citation type="submission" date="2020-09" db="EMBL/GenBank/DDBJ databases">
        <authorList>
            <person name="Sun Q."/>
            <person name="Kim S."/>
        </authorList>
    </citation>
    <scope>NUCLEOTIDE SEQUENCE</scope>
    <source>
        <strain evidence="8">KCTC 23310</strain>
    </source>
</reference>
<protein>
    <submittedName>
        <fullName evidence="8">1-acyl-sn-glycerol-3-phosphate acyltransferase</fullName>
    </submittedName>
</protein>
<dbReference type="GO" id="GO:0006654">
    <property type="term" value="P:phosphatidic acid biosynthetic process"/>
    <property type="evidence" value="ECO:0007669"/>
    <property type="project" value="TreeGrafter"/>
</dbReference>
<proteinExistence type="predicted"/>
<dbReference type="SUPFAM" id="SSF69593">
    <property type="entry name" value="Glycerol-3-phosphate (1)-acyltransferase"/>
    <property type="match status" value="1"/>
</dbReference>
<keyword evidence="6" id="KW-0812">Transmembrane</keyword>
<keyword evidence="2" id="KW-0444">Lipid biosynthesis</keyword>
<keyword evidence="9" id="KW-1185">Reference proteome</keyword>
<organism evidence="8 9">
    <name type="scientific">Neogemmobacter tilapiae</name>
    <dbReference type="NCBI Taxonomy" id="875041"/>
    <lineage>
        <taxon>Bacteria</taxon>
        <taxon>Pseudomonadati</taxon>
        <taxon>Pseudomonadota</taxon>
        <taxon>Alphaproteobacteria</taxon>
        <taxon>Rhodobacterales</taxon>
        <taxon>Paracoccaceae</taxon>
        <taxon>Neogemmobacter</taxon>
    </lineage>
</organism>
<dbReference type="GO" id="GO:0003841">
    <property type="term" value="F:1-acylglycerol-3-phosphate O-acyltransferase activity"/>
    <property type="evidence" value="ECO:0007669"/>
    <property type="project" value="TreeGrafter"/>
</dbReference>
<dbReference type="PANTHER" id="PTHR10434:SF64">
    <property type="entry name" value="1-ACYL-SN-GLYCEROL-3-PHOSPHATE ACYLTRANSFERASE-RELATED"/>
    <property type="match status" value="1"/>
</dbReference>
<accession>A0A918TUP8</accession>
<evidence type="ECO:0000256" key="6">
    <source>
        <dbReference type="SAM" id="Phobius"/>
    </source>
</evidence>
<keyword evidence="6" id="KW-0472">Membrane</keyword>
<dbReference type="SMART" id="SM00563">
    <property type="entry name" value="PlsC"/>
    <property type="match status" value="1"/>
</dbReference>
<reference evidence="8" key="1">
    <citation type="journal article" date="2014" name="Int. J. Syst. Evol. Microbiol.">
        <title>Complete genome sequence of Corynebacterium casei LMG S-19264T (=DSM 44701T), isolated from a smear-ripened cheese.</title>
        <authorList>
            <consortium name="US DOE Joint Genome Institute (JGI-PGF)"/>
            <person name="Walter F."/>
            <person name="Albersmeier A."/>
            <person name="Kalinowski J."/>
            <person name="Ruckert C."/>
        </authorList>
    </citation>
    <scope>NUCLEOTIDE SEQUENCE</scope>
    <source>
        <strain evidence="8">KCTC 23310</strain>
    </source>
</reference>
<keyword evidence="6" id="KW-1133">Transmembrane helix</keyword>
<dbReference type="PANTHER" id="PTHR10434">
    <property type="entry name" value="1-ACYL-SN-GLYCEROL-3-PHOSPHATE ACYLTRANSFERASE"/>
    <property type="match status" value="1"/>
</dbReference>
<evidence type="ECO:0000256" key="3">
    <source>
        <dbReference type="ARBA" id="ARBA00022679"/>
    </source>
</evidence>
<dbReference type="Proteomes" id="UP000638981">
    <property type="component" value="Unassembled WGS sequence"/>
</dbReference>
<keyword evidence="4" id="KW-0443">Lipid metabolism</keyword>
<dbReference type="InterPro" id="IPR002123">
    <property type="entry name" value="Plipid/glycerol_acylTrfase"/>
</dbReference>
<evidence type="ECO:0000256" key="1">
    <source>
        <dbReference type="ARBA" id="ARBA00005189"/>
    </source>
</evidence>
<dbReference type="RefSeq" id="WP_189412378.1">
    <property type="nucleotide sequence ID" value="NZ_BMYJ01000009.1"/>
</dbReference>
<dbReference type="CDD" id="cd07989">
    <property type="entry name" value="LPLAT_AGPAT-like"/>
    <property type="match status" value="1"/>
</dbReference>
<keyword evidence="5 8" id="KW-0012">Acyltransferase</keyword>
<evidence type="ECO:0000256" key="4">
    <source>
        <dbReference type="ARBA" id="ARBA00023098"/>
    </source>
</evidence>
<evidence type="ECO:0000313" key="9">
    <source>
        <dbReference type="Proteomes" id="UP000638981"/>
    </source>
</evidence>
<keyword evidence="3" id="KW-0808">Transferase</keyword>
<dbReference type="AlphaFoldDB" id="A0A918TUP8"/>
<evidence type="ECO:0000313" key="8">
    <source>
        <dbReference type="EMBL" id="GHC62805.1"/>
    </source>
</evidence>
<dbReference type="EMBL" id="BMYJ01000009">
    <property type="protein sequence ID" value="GHC62805.1"/>
    <property type="molecule type" value="Genomic_DNA"/>
</dbReference>
<feature type="transmembrane region" description="Helical" evidence="6">
    <location>
        <begin position="23"/>
        <end position="47"/>
    </location>
</feature>
<sequence>MNDWRHEGMELPHPKGAGDWLRVVWRGGLIGILTFGGLLVLLVLRLAERPLYGLRRPWTGRLTRWVCRANVAILGLGYRVEGAEMAGRGAVVSNHVSWLDIFTLNACTTGNFIAKSEVAGWAGIGWLARATGTMFVIRKGTEAKAQQVELEGRLAAGQHLIFFPEGTSTDGQRVLPFKSSLFAAFQGAGLAIQPVTIVYEAPAGADPRYYGWWAEMEFGPSLLMVLASPRQGRVVITRHAPLHVGDFADRKALTAAAEAAVRSAHPQG</sequence>
<dbReference type="Pfam" id="PF01553">
    <property type="entry name" value="Acyltransferase"/>
    <property type="match status" value="1"/>
</dbReference>